<dbReference type="GO" id="GO:0030435">
    <property type="term" value="P:sporulation resulting in formation of a cellular spore"/>
    <property type="evidence" value="ECO:0007669"/>
    <property type="project" value="InterPro"/>
</dbReference>
<accession>A0A9D0YZN0</accession>
<organism evidence="3 4">
    <name type="scientific">Candidatus Avichristensenella intestinipullorum</name>
    <dbReference type="NCBI Taxonomy" id="2840693"/>
    <lineage>
        <taxon>Bacteria</taxon>
        <taxon>Bacillati</taxon>
        <taxon>Bacillota</taxon>
        <taxon>Clostridia</taxon>
        <taxon>Candidatus Avichristensenella</taxon>
    </lineage>
</organism>
<reference evidence="3" key="1">
    <citation type="submission" date="2020-10" db="EMBL/GenBank/DDBJ databases">
        <authorList>
            <person name="Gilroy R."/>
        </authorList>
    </citation>
    <scope>NUCLEOTIDE SEQUENCE</scope>
    <source>
        <strain evidence="3">ChiHile30-977</strain>
    </source>
</reference>
<dbReference type="InterPro" id="IPR013693">
    <property type="entry name" value="SpoIID/LytB_N"/>
</dbReference>
<feature type="domain" description="Sporulation stage II protein D amidase enhancer LytB N-terminal" evidence="2">
    <location>
        <begin position="54"/>
        <end position="142"/>
    </location>
</feature>
<dbReference type="EMBL" id="DVFI01000122">
    <property type="protein sequence ID" value="HIQ63733.1"/>
    <property type="molecule type" value="Genomic_DNA"/>
</dbReference>
<evidence type="ECO:0000313" key="4">
    <source>
        <dbReference type="Proteomes" id="UP000886819"/>
    </source>
</evidence>
<protein>
    <submittedName>
        <fullName evidence="3">SpoIID/LytB domain-containing protein</fullName>
    </submittedName>
</protein>
<name>A0A9D0YZN0_9FIRM</name>
<comment type="caution">
    <text evidence="3">The sequence shown here is derived from an EMBL/GenBank/DDBJ whole genome shotgun (WGS) entry which is preliminary data.</text>
</comment>
<dbReference type="NCBIfam" id="TIGR02669">
    <property type="entry name" value="SpoIID_LytB"/>
    <property type="match status" value="1"/>
</dbReference>
<dbReference type="Proteomes" id="UP000886819">
    <property type="component" value="Unassembled WGS sequence"/>
</dbReference>
<keyword evidence="1" id="KW-0732">Signal</keyword>
<feature type="chain" id="PRO_5039686834" evidence="1">
    <location>
        <begin position="26"/>
        <end position="317"/>
    </location>
</feature>
<evidence type="ECO:0000313" key="3">
    <source>
        <dbReference type="EMBL" id="HIQ63733.1"/>
    </source>
</evidence>
<evidence type="ECO:0000259" key="2">
    <source>
        <dbReference type="Pfam" id="PF08486"/>
    </source>
</evidence>
<reference evidence="3" key="2">
    <citation type="journal article" date="2021" name="PeerJ">
        <title>Extensive microbial diversity within the chicken gut microbiome revealed by metagenomics and culture.</title>
        <authorList>
            <person name="Gilroy R."/>
            <person name="Ravi A."/>
            <person name="Getino M."/>
            <person name="Pursley I."/>
            <person name="Horton D.L."/>
            <person name="Alikhan N.F."/>
            <person name="Baker D."/>
            <person name="Gharbi K."/>
            <person name="Hall N."/>
            <person name="Watson M."/>
            <person name="Adriaenssens E.M."/>
            <person name="Foster-Nyarko E."/>
            <person name="Jarju S."/>
            <person name="Secka A."/>
            <person name="Antonio M."/>
            <person name="Oren A."/>
            <person name="Chaudhuri R.R."/>
            <person name="La Ragione R."/>
            <person name="Hildebrand F."/>
            <person name="Pallen M.J."/>
        </authorList>
    </citation>
    <scope>NUCLEOTIDE SEQUENCE</scope>
    <source>
        <strain evidence="3">ChiHile30-977</strain>
    </source>
</reference>
<dbReference type="AlphaFoldDB" id="A0A9D0YZN0"/>
<proteinExistence type="predicted"/>
<dbReference type="Pfam" id="PF08486">
    <property type="entry name" value="SpoIID"/>
    <property type="match status" value="1"/>
</dbReference>
<dbReference type="InterPro" id="IPR013486">
    <property type="entry name" value="SpoIID/LytB"/>
</dbReference>
<evidence type="ECO:0000256" key="1">
    <source>
        <dbReference type="SAM" id="SignalP"/>
    </source>
</evidence>
<sequence>MRLFRGIVVCLLAGLLAGCTARSDAPDTASVPPMPQKVDAYEDGAPLVNVYVTEHERIETMPLETYLYGVLAGEMKNDWPMEALKAQAILARTFVLKFMAEKESRYEGADISTDIEEAQAYDASAVNQRVRDAVDATRGLVLSSGGELPYAWFHAHSGGVTALAREGLNWKAEEPPYTRVTKGNENQSAAPDAAAWEAEFSAAEVIAAAEEAGTFLETLDSAEVGERGESGRAVTLLLSGQAVNAADLRIALGSTRMRSTLLTSLRLEGGVLHMAGKGFGHGVGMSQWGAYALAGQGWQAQDIVTAYFDGVAVVRMY</sequence>
<feature type="signal peptide" evidence="1">
    <location>
        <begin position="1"/>
        <end position="25"/>
    </location>
</feature>
<gene>
    <name evidence="3" type="ORF">IAA66_09165</name>
</gene>
<dbReference type="PROSITE" id="PS51257">
    <property type="entry name" value="PROKAR_LIPOPROTEIN"/>
    <property type="match status" value="1"/>
</dbReference>